<feature type="domain" description="HTH gntR-type" evidence="4">
    <location>
        <begin position="83"/>
        <end position="150"/>
    </location>
</feature>
<organism evidence="5 6">
    <name type="scientific">Roseobacter insulae</name>
    <dbReference type="NCBI Taxonomy" id="2859783"/>
    <lineage>
        <taxon>Bacteria</taxon>
        <taxon>Pseudomonadati</taxon>
        <taxon>Pseudomonadota</taxon>
        <taxon>Alphaproteobacteria</taxon>
        <taxon>Rhodobacterales</taxon>
        <taxon>Roseobacteraceae</taxon>
        <taxon>Roseobacter</taxon>
    </lineage>
</organism>
<dbReference type="Pfam" id="PF00392">
    <property type="entry name" value="GntR"/>
    <property type="match status" value="2"/>
</dbReference>
<dbReference type="GO" id="GO:0003677">
    <property type="term" value="F:DNA binding"/>
    <property type="evidence" value="ECO:0007669"/>
    <property type="project" value="UniProtKB-KW"/>
</dbReference>
<dbReference type="Pfam" id="PF07729">
    <property type="entry name" value="FCD"/>
    <property type="match status" value="1"/>
</dbReference>
<dbReference type="PANTHER" id="PTHR43537:SF51">
    <property type="entry name" value="HTH-TYPE TRANSCRIPTIONAL REGULATOR LGOR-RELATED"/>
    <property type="match status" value="1"/>
</dbReference>
<sequence length="300" mass="34671">MTRDNSTYKETFNRALTLASDLGVGETLPTENVLSDTWGTSRTTVRAVLTQLDETGVISWLGRRKTVLRKPATRDFFSAEETRSTSNRVETKFMEFILGGDLRPGTMLSEAELVRTFGASTSVVRELLIRFSRFGLIEKKPNRAWVLRGFTRKFAAELFDVREMFERRAFKAFLQAGPDSAEHLALLELAAEHHRIVDQIETAYLDFPRLDERFHRVWIDQLDNRFVDDFFALISVIFHYHYRWNKKDERERNLVAAHQHLAVIDAVADNIPERALDKFEEHLSHARLTLMASVPWDALA</sequence>
<dbReference type="PANTHER" id="PTHR43537">
    <property type="entry name" value="TRANSCRIPTIONAL REGULATOR, GNTR FAMILY"/>
    <property type="match status" value="1"/>
</dbReference>
<dbReference type="PROSITE" id="PS50949">
    <property type="entry name" value="HTH_GNTR"/>
    <property type="match status" value="1"/>
</dbReference>
<evidence type="ECO:0000259" key="4">
    <source>
        <dbReference type="PROSITE" id="PS50949"/>
    </source>
</evidence>
<comment type="caution">
    <text evidence="5">The sequence shown here is derived from an EMBL/GenBank/DDBJ whole genome shotgun (WGS) entry which is preliminary data.</text>
</comment>
<dbReference type="AlphaFoldDB" id="A0A9X1FWR4"/>
<dbReference type="SMART" id="SM00345">
    <property type="entry name" value="HTH_GNTR"/>
    <property type="match status" value="2"/>
</dbReference>
<evidence type="ECO:0000256" key="2">
    <source>
        <dbReference type="ARBA" id="ARBA00023125"/>
    </source>
</evidence>
<dbReference type="Proteomes" id="UP001138661">
    <property type="component" value="Unassembled WGS sequence"/>
</dbReference>
<proteinExistence type="predicted"/>
<evidence type="ECO:0000313" key="6">
    <source>
        <dbReference type="Proteomes" id="UP001138661"/>
    </source>
</evidence>
<dbReference type="SMART" id="SM00895">
    <property type="entry name" value="FCD"/>
    <property type="match status" value="1"/>
</dbReference>
<reference evidence="5" key="1">
    <citation type="submission" date="2021-07" db="EMBL/GenBank/DDBJ databases">
        <title>Roseobacter insulae sp. nov., isolated from a tidal flat.</title>
        <authorList>
            <person name="Park S."/>
            <person name="Yoon J.-H."/>
        </authorList>
    </citation>
    <scope>NUCLEOTIDE SEQUENCE</scope>
    <source>
        <strain evidence="5">YSTF-M11</strain>
    </source>
</reference>
<evidence type="ECO:0000256" key="1">
    <source>
        <dbReference type="ARBA" id="ARBA00023015"/>
    </source>
</evidence>
<name>A0A9X1FWR4_9RHOB</name>
<keyword evidence="1" id="KW-0805">Transcription regulation</keyword>
<dbReference type="EMBL" id="JAHXDN010000004">
    <property type="protein sequence ID" value="MBW4708986.1"/>
    <property type="molecule type" value="Genomic_DNA"/>
</dbReference>
<dbReference type="InterPro" id="IPR011711">
    <property type="entry name" value="GntR_C"/>
</dbReference>
<dbReference type="InterPro" id="IPR000524">
    <property type="entry name" value="Tscrpt_reg_HTH_GntR"/>
</dbReference>
<dbReference type="GO" id="GO:0003700">
    <property type="term" value="F:DNA-binding transcription factor activity"/>
    <property type="evidence" value="ECO:0007669"/>
    <property type="project" value="InterPro"/>
</dbReference>
<gene>
    <name evidence="5" type="ORF">KX928_14445</name>
</gene>
<keyword evidence="6" id="KW-1185">Reference proteome</keyword>
<accession>A0A9X1FWR4</accession>
<keyword evidence="3" id="KW-0804">Transcription</keyword>
<keyword evidence="2" id="KW-0238">DNA-binding</keyword>
<protein>
    <submittedName>
        <fullName evidence="5">GntR family transcriptional regulator</fullName>
    </submittedName>
</protein>
<evidence type="ECO:0000313" key="5">
    <source>
        <dbReference type="EMBL" id="MBW4708986.1"/>
    </source>
</evidence>
<evidence type="ECO:0000256" key="3">
    <source>
        <dbReference type="ARBA" id="ARBA00023163"/>
    </source>
</evidence>